<keyword evidence="1" id="KW-0812">Transmembrane</keyword>
<reference evidence="2 3" key="1">
    <citation type="submission" date="2015-12" db="EMBL/GenBank/DDBJ databases">
        <title>The genome of Folsomia candida.</title>
        <authorList>
            <person name="Faddeeva A."/>
            <person name="Derks M.F."/>
            <person name="Anvar Y."/>
            <person name="Smit S."/>
            <person name="Van Straalen N."/>
            <person name="Roelofs D."/>
        </authorList>
    </citation>
    <scope>NUCLEOTIDE SEQUENCE [LARGE SCALE GENOMIC DNA]</scope>
    <source>
        <strain evidence="2 3">VU population</strain>
        <tissue evidence="2">Whole body</tissue>
    </source>
</reference>
<evidence type="ECO:0000313" key="3">
    <source>
        <dbReference type="Proteomes" id="UP000198287"/>
    </source>
</evidence>
<keyword evidence="3" id="KW-1185">Reference proteome</keyword>
<feature type="transmembrane region" description="Helical" evidence="1">
    <location>
        <begin position="24"/>
        <end position="41"/>
    </location>
</feature>
<organism evidence="2 3">
    <name type="scientific">Folsomia candida</name>
    <name type="common">Springtail</name>
    <dbReference type="NCBI Taxonomy" id="158441"/>
    <lineage>
        <taxon>Eukaryota</taxon>
        <taxon>Metazoa</taxon>
        <taxon>Ecdysozoa</taxon>
        <taxon>Arthropoda</taxon>
        <taxon>Hexapoda</taxon>
        <taxon>Collembola</taxon>
        <taxon>Entomobryomorpha</taxon>
        <taxon>Isotomoidea</taxon>
        <taxon>Isotomidae</taxon>
        <taxon>Proisotominae</taxon>
        <taxon>Folsomia</taxon>
    </lineage>
</organism>
<keyword evidence="1" id="KW-1133">Transmembrane helix</keyword>
<feature type="transmembrane region" description="Helical" evidence="1">
    <location>
        <begin position="61"/>
        <end position="80"/>
    </location>
</feature>
<dbReference type="EMBL" id="LNIX01000010">
    <property type="protein sequence ID" value="OXA49424.1"/>
    <property type="molecule type" value="Genomic_DNA"/>
</dbReference>
<gene>
    <name evidence="2" type="ORF">Fcan01_16049</name>
</gene>
<accession>A0A226DX97</accession>
<protein>
    <recommendedName>
        <fullName evidence="4">Odorant receptor</fullName>
    </recommendedName>
</protein>
<comment type="caution">
    <text evidence="2">The sequence shown here is derived from an EMBL/GenBank/DDBJ whole genome shotgun (WGS) entry which is preliminary data.</text>
</comment>
<feature type="transmembrane region" description="Helical" evidence="1">
    <location>
        <begin position="185"/>
        <end position="207"/>
    </location>
</feature>
<evidence type="ECO:0000313" key="2">
    <source>
        <dbReference type="EMBL" id="OXA49424.1"/>
    </source>
</evidence>
<evidence type="ECO:0008006" key="4">
    <source>
        <dbReference type="Google" id="ProtNLM"/>
    </source>
</evidence>
<feature type="transmembrane region" description="Helical" evidence="1">
    <location>
        <begin position="156"/>
        <end position="173"/>
    </location>
</feature>
<dbReference type="AlphaFoldDB" id="A0A226DX97"/>
<dbReference type="Proteomes" id="UP000198287">
    <property type="component" value="Unassembled WGS sequence"/>
</dbReference>
<keyword evidence="1" id="KW-0472">Membrane</keyword>
<proteinExistence type="predicted"/>
<name>A0A226DX97_FOLCA</name>
<feature type="transmembrane region" description="Helical" evidence="1">
    <location>
        <begin position="92"/>
        <end position="114"/>
    </location>
</feature>
<sequence length="397" mass="45793">MFYQVFFGIVETLKFVWAPKTFKIWVPIFFKIAETLCLLPVHWDKNKFKLVLLRSKVRPFIWKFFALYNTFCSILALKILRTLYQEKQDADSLIKLLLDGTGRIFGCLVVVWMGRNFKETIPFFNQVYTLHYQLAQKNKRILIGEDNGRNEGIPSPRVSVIMFVLLVPFLPVVEHLKDRCSTRYWISGVVPGSVYHSWYGIVITALLEFEVTAIGWYLVLYGTATLVFYSVSTKFWLKWAVRENYADSMFPKNLMLYKTLAVLARAQDSIFGPSAWPILQLCLSVMHTASAVATIQSFRGVGELTQGLSLAVLFVLCTKLEHACFIGAAEFYQLSETFKQSITRRGRRNRMECVTARSLRSLRMNVGCFYFIKMGTFKTFMASVVDNTISVLITFFY</sequence>
<evidence type="ECO:0000256" key="1">
    <source>
        <dbReference type="SAM" id="Phobius"/>
    </source>
</evidence>
<feature type="transmembrane region" description="Helical" evidence="1">
    <location>
        <begin position="213"/>
        <end position="232"/>
    </location>
</feature>